<comment type="caution">
    <text evidence="2">The sequence shown here is derived from an EMBL/GenBank/DDBJ whole genome shotgun (WGS) entry which is preliminary data.</text>
</comment>
<keyword evidence="1" id="KW-0812">Transmembrane</keyword>
<sequence length="159" mass="17788">MESQYHNSNIGMYSNEERKIFIGTLITIRLISGKIRAIIKKSTKIKNSEVKTNKSIIKIMILLIFGYLYINIENGTKNININITTTIISMFLIVHNMKNTDVNENNPQIIEIIKKCLTSSFSVNGLSTKINLGNVNTARLSSEALILSSGSNMMSSLPF</sequence>
<feature type="transmembrane region" description="Helical" evidence="1">
    <location>
        <begin position="55"/>
        <end position="72"/>
    </location>
</feature>
<dbReference type="AlphaFoldDB" id="X1BNB0"/>
<reference evidence="2" key="1">
    <citation type="journal article" date="2014" name="Front. Microbiol.">
        <title>High frequency of phylogenetically diverse reductive dehalogenase-homologous genes in deep subseafloor sedimentary metagenomes.</title>
        <authorList>
            <person name="Kawai M."/>
            <person name="Futagami T."/>
            <person name="Toyoda A."/>
            <person name="Takaki Y."/>
            <person name="Nishi S."/>
            <person name="Hori S."/>
            <person name="Arai W."/>
            <person name="Tsubouchi T."/>
            <person name="Morono Y."/>
            <person name="Uchiyama I."/>
            <person name="Ito T."/>
            <person name="Fujiyama A."/>
            <person name="Inagaki F."/>
            <person name="Takami H."/>
        </authorList>
    </citation>
    <scope>NUCLEOTIDE SEQUENCE</scope>
    <source>
        <strain evidence="2">Expedition CK06-06</strain>
    </source>
</reference>
<protein>
    <submittedName>
        <fullName evidence="2">Uncharacterized protein</fullName>
    </submittedName>
</protein>
<dbReference type="EMBL" id="BART01018072">
    <property type="protein sequence ID" value="GAG85543.1"/>
    <property type="molecule type" value="Genomic_DNA"/>
</dbReference>
<keyword evidence="1" id="KW-1133">Transmembrane helix</keyword>
<feature type="transmembrane region" description="Helical" evidence="1">
    <location>
        <begin position="78"/>
        <end position="94"/>
    </location>
</feature>
<evidence type="ECO:0000256" key="1">
    <source>
        <dbReference type="SAM" id="Phobius"/>
    </source>
</evidence>
<evidence type="ECO:0000313" key="2">
    <source>
        <dbReference type="EMBL" id="GAG85543.1"/>
    </source>
</evidence>
<keyword evidence="1" id="KW-0472">Membrane</keyword>
<organism evidence="2">
    <name type="scientific">marine sediment metagenome</name>
    <dbReference type="NCBI Taxonomy" id="412755"/>
    <lineage>
        <taxon>unclassified sequences</taxon>
        <taxon>metagenomes</taxon>
        <taxon>ecological metagenomes</taxon>
    </lineage>
</organism>
<feature type="transmembrane region" description="Helical" evidence="1">
    <location>
        <begin position="20"/>
        <end position="39"/>
    </location>
</feature>
<name>X1BNB0_9ZZZZ</name>
<accession>X1BNB0</accession>
<gene>
    <name evidence="2" type="ORF">S01H4_34180</name>
</gene>
<proteinExistence type="predicted"/>